<dbReference type="Pfam" id="PF00512">
    <property type="entry name" value="HisKA"/>
    <property type="match status" value="1"/>
</dbReference>
<dbReference type="AlphaFoldDB" id="A0A926Z858"/>
<dbReference type="SUPFAM" id="SSF55781">
    <property type="entry name" value="GAF domain-like"/>
    <property type="match status" value="1"/>
</dbReference>
<dbReference type="PROSITE" id="PS50109">
    <property type="entry name" value="HIS_KIN"/>
    <property type="match status" value="1"/>
</dbReference>
<dbReference type="SMART" id="SM00086">
    <property type="entry name" value="PAC"/>
    <property type="match status" value="3"/>
</dbReference>
<keyword evidence="13" id="KW-0902">Two-component regulatory system</keyword>
<dbReference type="CDD" id="cd17546">
    <property type="entry name" value="REC_hyHK_CKI1_RcsC-like"/>
    <property type="match status" value="1"/>
</dbReference>
<feature type="domain" description="Phytochrome chromophore attachment site" evidence="17">
    <location>
        <begin position="38"/>
        <end position="176"/>
    </location>
</feature>
<dbReference type="SMART" id="SM00065">
    <property type="entry name" value="GAF"/>
    <property type="match status" value="1"/>
</dbReference>
<dbReference type="InterPro" id="IPR016132">
    <property type="entry name" value="Phyto_chromo_attachment"/>
</dbReference>
<evidence type="ECO:0000256" key="9">
    <source>
        <dbReference type="ARBA" id="ARBA00022741"/>
    </source>
</evidence>
<evidence type="ECO:0000256" key="3">
    <source>
        <dbReference type="ARBA" id="ARBA00006402"/>
    </source>
</evidence>
<name>A0A926Z858_9CYAN</name>
<dbReference type="InterPro" id="IPR000014">
    <property type="entry name" value="PAS"/>
</dbReference>
<evidence type="ECO:0000259" key="20">
    <source>
        <dbReference type="PROSITE" id="PS50112"/>
    </source>
</evidence>
<sequence length="1117" mass="125856">MSSTNTSERDIEQRLEEHFADALERITSLSLQINNASNLIDMLSIAVQQARELLSGDRTLIYQFLPDGDGVVMAESVGEGWRAILGELIGDPCFPRKYAQLYQEGRCHAIEDTHIQQMQPCYAELLAKMQVRASLIMPILVGSQPHLFGLLIIHQCDRPRQWQPLEISLLRNITTQLGIALGNAKFFDTDGDRGDRPNCELALHQSETRQRAILRAMPDLLLRVSRDGLCLDFMASSIAKENQFVPIRQHLSEVLPPELLQRQLQAIAQAITTNQLQIYEHQLLKFGNLAYEEVRVAAINENEALVIVRDITDRVISENCLEQISRHVPGVIYQYHLRPDGSSHFPYASQGIRDIYNVSPEDVCEDASVVFARLYPEDVELVVKTIAESSQNLTVWQCEYRVQFDEQRIIWVQGRATPQRQVDGSILWHGYINEITDRKLDELALQESRAKLREAYNEQKALFAAMSDVVLVRNAEGNCLKVVPTQTTNLRGNPEEIIKQSIYEELPPPTAQIIVNAIKQSLATQKIVSCEYSFDIHGREVWVDANISPISEHRVIQFARDITVRKQIEIALRESEARFQELVNIVPCVIYTLVKTVNGANRFEYLSPVFEKILEISIAEAYQNAEVVFDLIHPDDRQNYLDTVQHSLSTMQPLFFEGRIIAPSGKIKWLRVNSCPIVRENGEIFRHGVLVDITNLKQTELELAKAKLDAEAATKAKSEFLANMSHEIRTPMNGVLGIAELLAATGLTAEQQNLVQTIQDSGNTLLAIVNDILDFSKIEAGMMTLEAKEFVLDDILSSVCKILEKQALDKQIQLDYAIAPHLPSKFIGDRTRLYQILLNLIGNALKFTQIGHVAISVRGRSPVNTQTEPYQLIFEVRDTGIGIQRKYLAELFQAFTQVDASTSRKYGGTGLGLAITKRLVELMGGTIWVESLGHVGGNPPLNWLPTSASQGSTFYFAINLFTSSATLQPQKPQMAITIDAEMAAKFPLRILLVEDNIFNQKIASLTLEKLGYQADIAHNGLEAIRMVEQENYDLVLMDVHMPEIDGLTATQLIRRNCKYRPWIVAMTANVLPEDRKACFEAGMNDYLSKPFKVKDIVQILLTYMRNNMEGDPTLADL</sequence>
<reference evidence="22" key="2">
    <citation type="submission" date="2020-08" db="EMBL/GenBank/DDBJ databases">
        <authorList>
            <person name="Chen M."/>
            <person name="Teng W."/>
            <person name="Zhao L."/>
            <person name="Hu C."/>
            <person name="Zhou Y."/>
            <person name="Han B."/>
            <person name="Song L."/>
            <person name="Shu W."/>
        </authorList>
    </citation>
    <scope>NUCLEOTIDE SEQUENCE</scope>
    <source>
        <strain evidence="22">FACHB-1277</strain>
    </source>
</reference>
<evidence type="ECO:0000256" key="8">
    <source>
        <dbReference type="ARBA" id="ARBA00022692"/>
    </source>
</evidence>
<evidence type="ECO:0000256" key="10">
    <source>
        <dbReference type="ARBA" id="ARBA00022777"/>
    </source>
</evidence>
<dbReference type="Pfam" id="PF00072">
    <property type="entry name" value="Response_reg"/>
    <property type="match status" value="1"/>
</dbReference>
<dbReference type="SMART" id="SM00387">
    <property type="entry name" value="HATPase_c"/>
    <property type="match status" value="1"/>
</dbReference>
<feature type="domain" description="Response regulatory" evidence="19">
    <location>
        <begin position="989"/>
        <end position="1104"/>
    </location>
</feature>
<dbReference type="InterPro" id="IPR035965">
    <property type="entry name" value="PAS-like_dom_sf"/>
</dbReference>
<accession>A0A926Z858</accession>
<dbReference type="Gene3D" id="3.30.450.40">
    <property type="match status" value="1"/>
</dbReference>
<dbReference type="PANTHER" id="PTHR45339">
    <property type="entry name" value="HYBRID SIGNAL TRANSDUCTION HISTIDINE KINASE J"/>
    <property type="match status" value="1"/>
</dbReference>
<dbReference type="EC" id="2.7.13.3" evidence="4"/>
<dbReference type="SUPFAM" id="SSF52172">
    <property type="entry name" value="CheY-like"/>
    <property type="match status" value="1"/>
</dbReference>
<evidence type="ECO:0000259" key="17">
    <source>
        <dbReference type="PROSITE" id="PS50046"/>
    </source>
</evidence>
<evidence type="ECO:0000313" key="23">
    <source>
        <dbReference type="Proteomes" id="UP000631421"/>
    </source>
</evidence>
<dbReference type="SMART" id="SM00388">
    <property type="entry name" value="HisKA"/>
    <property type="match status" value="1"/>
</dbReference>
<evidence type="ECO:0000256" key="13">
    <source>
        <dbReference type="ARBA" id="ARBA00023012"/>
    </source>
</evidence>
<evidence type="ECO:0000256" key="1">
    <source>
        <dbReference type="ARBA" id="ARBA00000085"/>
    </source>
</evidence>
<evidence type="ECO:0000256" key="15">
    <source>
        <dbReference type="ARBA" id="ARBA00074306"/>
    </source>
</evidence>
<dbReference type="InterPro" id="IPR013655">
    <property type="entry name" value="PAS_fold_3"/>
</dbReference>
<keyword evidence="7" id="KW-0808">Transferase</keyword>
<comment type="subcellular location">
    <subcellularLocation>
        <location evidence="2">Cell membrane</location>
        <topology evidence="2">Multi-pass membrane protein</topology>
    </subcellularLocation>
</comment>
<evidence type="ECO:0000256" key="11">
    <source>
        <dbReference type="ARBA" id="ARBA00022840"/>
    </source>
</evidence>
<evidence type="ECO:0000256" key="12">
    <source>
        <dbReference type="ARBA" id="ARBA00022989"/>
    </source>
</evidence>
<dbReference type="InterPro" id="IPR000700">
    <property type="entry name" value="PAS-assoc_C"/>
</dbReference>
<dbReference type="PANTHER" id="PTHR45339:SF1">
    <property type="entry name" value="HYBRID SIGNAL TRANSDUCTION HISTIDINE KINASE J"/>
    <property type="match status" value="1"/>
</dbReference>
<evidence type="ECO:0000256" key="16">
    <source>
        <dbReference type="PROSITE-ProRule" id="PRU00169"/>
    </source>
</evidence>
<dbReference type="PROSITE" id="PS50046">
    <property type="entry name" value="PHYTOCHROME_2"/>
    <property type="match status" value="1"/>
</dbReference>
<dbReference type="SUPFAM" id="SSF47384">
    <property type="entry name" value="Homodimeric domain of signal transducing histidine kinase"/>
    <property type="match status" value="1"/>
</dbReference>
<dbReference type="PRINTS" id="PR00344">
    <property type="entry name" value="BCTRLSENSOR"/>
</dbReference>
<evidence type="ECO:0000259" key="18">
    <source>
        <dbReference type="PROSITE" id="PS50109"/>
    </source>
</evidence>
<dbReference type="Pfam" id="PF02518">
    <property type="entry name" value="HATPase_c"/>
    <property type="match status" value="1"/>
</dbReference>
<dbReference type="SUPFAM" id="SSF55785">
    <property type="entry name" value="PYP-like sensor domain (PAS domain)"/>
    <property type="match status" value="4"/>
</dbReference>
<protein>
    <recommendedName>
        <fullName evidence="15">Circadian input-output histidine kinase CikA</fullName>
        <ecNumber evidence="4">2.7.13.3</ecNumber>
    </recommendedName>
</protein>
<dbReference type="Gene3D" id="3.30.450.20">
    <property type="entry name" value="PAS domain"/>
    <property type="match status" value="4"/>
</dbReference>
<evidence type="ECO:0000256" key="6">
    <source>
        <dbReference type="ARBA" id="ARBA00022553"/>
    </source>
</evidence>
<keyword evidence="5" id="KW-1003">Cell membrane</keyword>
<dbReference type="Gene3D" id="3.40.50.2300">
    <property type="match status" value="1"/>
</dbReference>
<dbReference type="Proteomes" id="UP000631421">
    <property type="component" value="Unassembled WGS sequence"/>
</dbReference>
<comment type="similarity">
    <text evidence="3">In the N-terminal section; belongs to the phytochrome family.</text>
</comment>
<proteinExistence type="inferred from homology"/>
<dbReference type="CDD" id="cd16922">
    <property type="entry name" value="HATPase_EvgS-ArcB-TorS-like"/>
    <property type="match status" value="1"/>
</dbReference>
<dbReference type="InterPro" id="IPR013656">
    <property type="entry name" value="PAS_4"/>
</dbReference>
<gene>
    <name evidence="22" type="ORF">H6F44_20285</name>
</gene>
<keyword evidence="23" id="KW-1185">Reference proteome</keyword>
<dbReference type="SMART" id="SM00091">
    <property type="entry name" value="PAS"/>
    <property type="match status" value="4"/>
</dbReference>
<evidence type="ECO:0000313" key="22">
    <source>
        <dbReference type="EMBL" id="MBD2152437.1"/>
    </source>
</evidence>
<dbReference type="InterPro" id="IPR003018">
    <property type="entry name" value="GAF"/>
</dbReference>
<dbReference type="GO" id="GO:0005524">
    <property type="term" value="F:ATP binding"/>
    <property type="evidence" value="ECO:0007669"/>
    <property type="project" value="UniProtKB-KW"/>
</dbReference>
<dbReference type="InterPro" id="IPR001610">
    <property type="entry name" value="PAC"/>
</dbReference>
<evidence type="ECO:0000256" key="5">
    <source>
        <dbReference type="ARBA" id="ARBA00022475"/>
    </source>
</evidence>
<comment type="caution">
    <text evidence="22">The sequence shown here is derived from an EMBL/GenBank/DDBJ whole genome shotgun (WGS) entry which is preliminary data.</text>
</comment>
<dbReference type="GO" id="GO:0005886">
    <property type="term" value="C:plasma membrane"/>
    <property type="evidence" value="ECO:0007669"/>
    <property type="project" value="UniProtKB-SubCell"/>
</dbReference>
<dbReference type="InterPro" id="IPR036890">
    <property type="entry name" value="HATPase_C_sf"/>
</dbReference>
<keyword evidence="12" id="KW-1133">Transmembrane helix</keyword>
<dbReference type="Pfam" id="PF08447">
    <property type="entry name" value="PAS_3"/>
    <property type="match status" value="2"/>
</dbReference>
<dbReference type="SUPFAM" id="SSF55874">
    <property type="entry name" value="ATPase domain of HSP90 chaperone/DNA topoisomerase II/histidine kinase"/>
    <property type="match status" value="1"/>
</dbReference>
<evidence type="ECO:0000256" key="7">
    <source>
        <dbReference type="ARBA" id="ARBA00022679"/>
    </source>
</evidence>
<dbReference type="FunFam" id="3.30.565.10:FF:000010">
    <property type="entry name" value="Sensor histidine kinase RcsC"/>
    <property type="match status" value="1"/>
</dbReference>
<keyword evidence="10" id="KW-0418">Kinase</keyword>
<dbReference type="NCBIfam" id="TIGR00229">
    <property type="entry name" value="sensory_box"/>
    <property type="match status" value="2"/>
</dbReference>
<dbReference type="RefSeq" id="WP_190352909.1">
    <property type="nucleotide sequence ID" value="NZ_JACJPY010000105.1"/>
</dbReference>
<dbReference type="SMART" id="SM00448">
    <property type="entry name" value="REC"/>
    <property type="match status" value="1"/>
</dbReference>
<feature type="modified residue" description="4-aspartylphosphate" evidence="16">
    <location>
        <position position="1038"/>
    </location>
</feature>
<dbReference type="InterPro" id="IPR036097">
    <property type="entry name" value="HisK_dim/P_sf"/>
</dbReference>
<evidence type="ECO:0000256" key="14">
    <source>
        <dbReference type="ARBA" id="ARBA00023136"/>
    </source>
</evidence>
<dbReference type="CDD" id="cd00130">
    <property type="entry name" value="PAS"/>
    <property type="match status" value="3"/>
</dbReference>
<keyword evidence="14" id="KW-0472">Membrane</keyword>
<feature type="domain" description="PAC" evidence="21">
    <location>
        <begin position="654"/>
        <end position="705"/>
    </location>
</feature>
<dbReference type="PROSITE" id="PS50110">
    <property type="entry name" value="RESPONSE_REGULATORY"/>
    <property type="match status" value="1"/>
</dbReference>
<evidence type="ECO:0000256" key="4">
    <source>
        <dbReference type="ARBA" id="ARBA00012438"/>
    </source>
</evidence>
<dbReference type="PROSITE" id="PS50112">
    <property type="entry name" value="PAS"/>
    <property type="match status" value="1"/>
</dbReference>
<dbReference type="InterPro" id="IPR004358">
    <property type="entry name" value="Sig_transdc_His_kin-like_C"/>
</dbReference>
<evidence type="ECO:0000256" key="2">
    <source>
        <dbReference type="ARBA" id="ARBA00004651"/>
    </source>
</evidence>
<dbReference type="FunFam" id="1.10.287.130:FF:000003">
    <property type="entry name" value="Histidine kinase"/>
    <property type="match status" value="1"/>
</dbReference>
<dbReference type="EMBL" id="JACJPY010000105">
    <property type="protein sequence ID" value="MBD2152437.1"/>
    <property type="molecule type" value="Genomic_DNA"/>
</dbReference>
<dbReference type="Gene3D" id="3.30.565.10">
    <property type="entry name" value="Histidine kinase-like ATPase, C-terminal domain"/>
    <property type="match status" value="1"/>
</dbReference>
<keyword evidence="11" id="KW-0067">ATP-binding</keyword>
<dbReference type="GO" id="GO:0000155">
    <property type="term" value="F:phosphorelay sensor kinase activity"/>
    <property type="evidence" value="ECO:0007669"/>
    <property type="project" value="InterPro"/>
</dbReference>
<dbReference type="PROSITE" id="PS50113">
    <property type="entry name" value="PAC"/>
    <property type="match status" value="1"/>
</dbReference>
<reference evidence="22" key="1">
    <citation type="journal article" date="2015" name="ISME J.">
        <title>Draft Genome Sequence of Streptomyces incarnatus NRRL8089, which Produces the Nucleoside Antibiotic Sinefungin.</title>
        <authorList>
            <person name="Oshima K."/>
            <person name="Hattori M."/>
            <person name="Shimizu H."/>
            <person name="Fukuda K."/>
            <person name="Nemoto M."/>
            <person name="Inagaki K."/>
            <person name="Tamura T."/>
        </authorList>
    </citation>
    <scope>NUCLEOTIDE SEQUENCE</scope>
    <source>
        <strain evidence="22">FACHB-1277</strain>
    </source>
</reference>
<dbReference type="Pfam" id="PF01590">
    <property type="entry name" value="GAF"/>
    <property type="match status" value="1"/>
</dbReference>
<feature type="domain" description="PAS" evidence="20">
    <location>
        <begin position="575"/>
        <end position="651"/>
    </location>
</feature>
<keyword evidence="9" id="KW-0547">Nucleotide-binding</keyword>
<organism evidence="22 23">
    <name type="scientific">Pseudanabaena cinerea FACHB-1277</name>
    <dbReference type="NCBI Taxonomy" id="2949581"/>
    <lineage>
        <taxon>Bacteria</taxon>
        <taxon>Bacillati</taxon>
        <taxon>Cyanobacteriota</taxon>
        <taxon>Cyanophyceae</taxon>
        <taxon>Pseudanabaenales</taxon>
        <taxon>Pseudanabaenaceae</taxon>
        <taxon>Pseudanabaena</taxon>
        <taxon>Pseudanabaena cinerea</taxon>
    </lineage>
</organism>
<dbReference type="InterPro" id="IPR003594">
    <property type="entry name" value="HATPase_dom"/>
</dbReference>
<comment type="catalytic activity">
    <reaction evidence="1">
        <text>ATP + protein L-histidine = ADP + protein N-phospho-L-histidine.</text>
        <dbReference type="EC" id="2.7.13.3"/>
    </reaction>
</comment>
<dbReference type="InterPro" id="IPR005467">
    <property type="entry name" value="His_kinase_dom"/>
</dbReference>
<dbReference type="InterPro" id="IPR001789">
    <property type="entry name" value="Sig_transdc_resp-reg_receiver"/>
</dbReference>
<evidence type="ECO:0000259" key="21">
    <source>
        <dbReference type="PROSITE" id="PS50113"/>
    </source>
</evidence>
<keyword evidence="6 16" id="KW-0597">Phosphoprotein</keyword>
<dbReference type="InterPro" id="IPR011006">
    <property type="entry name" value="CheY-like_superfamily"/>
</dbReference>
<evidence type="ECO:0000259" key="19">
    <source>
        <dbReference type="PROSITE" id="PS50110"/>
    </source>
</evidence>
<dbReference type="InterPro" id="IPR003661">
    <property type="entry name" value="HisK_dim/P_dom"/>
</dbReference>
<dbReference type="Gene3D" id="1.10.287.130">
    <property type="match status" value="1"/>
</dbReference>
<feature type="domain" description="Histidine kinase" evidence="18">
    <location>
        <begin position="723"/>
        <end position="948"/>
    </location>
</feature>
<dbReference type="InterPro" id="IPR029016">
    <property type="entry name" value="GAF-like_dom_sf"/>
</dbReference>
<dbReference type="CDD" id="cd00082">
    <property type="entry name" value="HisKA"/>
    <property type="match status" value="1"/>
</dbReference>
<dbReference type="Pfam" id="PF08448">
    <property type="entry name" value="PAS_4"/>
    <property type="match status" value="1"/>
</dbReference>
<keyword evidence="8" id="KW-0812">Transmembrane</keyword>